<protein>
    <recommendedName>
        <fullName evidence="3">AMP-dependent synthetase/ligase domain-containing protein</fullName>
    </recommendedName>
</protein>
<feature type="non-terminal residue" evidence="1">
    <location>
        <position position="1"/>
    </location>
</feature>
<evidence type="ECO:0000313" key="1">
    <source>
        <dbReference type="EMBL" id="CAG7830482.1"/>
    </source>
</evidence>
<keyword evidence="2" id="KW-1185">Reference proteome</keyword>
<sequence>SLGPNKTGELYIRGPQVMKGYWKNDEATQETMDGDWLKTGDVAYYDEDGHFYVVDRIKELIKVKGFQVKIFLCSTIRTYT</sequence>
<gene>
    <name evidence="1" type="ORF">AFUS01_LOCUS40281</name>
</gene>
<proteinExistence type="predicted"/>
<dbReference type="PANTHER" id="PTHR24096:SF422">
    <property type="entry name" value="BCDNA.GH02901"/>
    <property type="match status" value="1"/>
</dbReference>
<dbReference type="GO" id="GO:0004467">
    <property type="term" value="F:long-chain fatty acid-CoA ligase activity"/>
    <property type="evidence" value="ECO:0007669"/>
    <property type="project" value="TreeGrafter"/>
</dbReference>
<evidence type="ECO:0008006" key="3">
    <source>
        <dbReference type="Google" id="ProtNLM"/>
    </source>
</evidence>
<dbReference type="PANTHER" id="PTHR24096">
    <property type="entry name" value="LONG-CHAIN-FATTY-ACID--COA LIGASE"/>
    <property type="match status" value="1"/>
</dbReference>
<dbReference type="GO" id="GO:0046949">
    <property type="term" value="P:fatty-acyl-CoA biosynthetic process"/>
    <property type="evidence" value="ECO:0007669"/>
    <property type="project" value="TreeGrafter"/>
</dbReference>
<comment type="caution">
    <text evidence="1">The sequence shown here is derived from an EMBL/GenBank/DDBJ whole genome shotgun (WGS) entry which is preliminary data.</text>
</comment>
<reference evidence="1" key="1">
    <citation type="submission" date="2021-06" db="EMBL/GenBank/DDBJ databases">
        <authorList>
            <person name="Hodson N. C."/>
            <person name="Mongue J. A."/>
            <person name="Jaron S. K."/>
        </authorList>
    </citation>
    <scope>NUCLEOTIDE SEQUENCE</scope>
</reference>
<dbReference type="EMBL" id="CAJVCH010556046">
    <property type="protein sequence ID" value="CAG7830482.1"/>
    <property type="molecule type" value="Genomic_DNA"/>
</dbReference>
<evidence type="ECO:0000313" key="2">
    <source>
        <dbReference type="Proteomes" id="UP000708208"/>
    </source>
</evidence>
<accession>A0A8J2LGX0</accession>
<dbReference type="AlphaFoldDB" id="A0A8J2LGX0"/>
<dbReference type="OrthoDB" id="10253869at2759"/>
<dbReference type="Proteomes" id="UP000708208">
    <property type="component" value="Unassembled WGS sequence"/>
</dbReference>
<organism evidence="1 2">
    <name type="scientific">Allacma fusca</name>
    <dbReference type="NCBI Taxonomy" id="39272"/>
    <lineage>
        <taxon>Eukaryota</taxon>
        <taxon>Metazoa</taxon>
        <taxon>Ecdysozoa</taxon>
        <taxon>Arthropoda</taxon>
        <taxon>Hexapoda</taxon>
        <taxon>Collembola</taxon>
        <taxon>Symphypleona</taxon>
        <taxon>Sminthuridae</taxon>
        <taxon>Allacma</taxon>
    </lineage>
</organism>
<name>A0A8J2LGX0_9HEXA</name>